<evidence type="ECO:0000313" key="1">
    <source>
        <dbReference type="EMBL" id="VDS07558.1"/>
    </source>
</evidence>
<reference evidence="1 2" key="1">
    <citation type="submission" date="2018-12" db="EMBL/GenBank/DDBJ databases">
        <authorList>
            <person name="Criscuolo A."/>
        </authorList>
    </citation>
    <scope>NUCLEOTIDE SEQUENCE [LARGE SCALE GENOMIC DNA]</scope>
    <source>
        <strain evidence="1">ACIP1116241</strain>
    </source>
</reference>
<dbReference type="AlphaFoldDB" id="A0A3S4D9P5"/>
<organism evidence="1 2">
    <name type="scientific">Paracoccus haematequi</name>
    <dbReference type="NCBI Taxonomy" id="2491866"/>
    <lineage>
        <taxon>Bacteria</taxon>
        <taxon>Pseudomonadati</taxon>
        <taxon>Pseudomonadota</taxon>
        <taxon>Alphaproteobacteria</taxon>
        <taxon>Rhodobacterales</taxon>
        <taxon>Paracoccaceae</taxon>
        <taxon>Paracoccus</taxon>
    </lineage>
</organism>
<dbReference type="Proteomes" id="UP000270743">
    <property type="component" value="Unassembled WGS sequence"/>
</dbReference>
<evidence type="ECO:0000313" key="2">
    <source>
        <dbReference type="Proteomes" id="UP000270743"/>
    </source>
</evidence>
<dbReference type="EMBL" id="UZWE01000021">
    <property type="protein sequence ID" value="VDS07558.1"/>
    <property type="molecule type" value="Genomic_DNA"/>
</dbReference>
<proteinExistence type="predicted"/>
<keyword evidence="2" id="KW-1185">Reference proteome</keyword>
<gene>
    <name evidence="1" type="ORF">PARHAE_00735</name>
</gene>
<dbReference type="OrthoDB" id="7778091at2"/>
<sequence length="67" mass="7569">MTPEQQSIAFIKAARGGKFTTAEIAERAGLTLDQARDVIARGRQAKRIEIHDEDRQHVWIEIVEPKA</sequence>
<accession>A0A3S4D9P5</accession>
<dbReference type="RefSeq" id="WP_126153251.1">
    <property type="nucleotide sequence ID" value="NZ_UZWE01000021.1"/>
</dbReference>
<name>A0A3S4D9P5_9RHOB</name>
<protein>
    <submittedName>
        <fullName evidence="1">Uncharacterized protein</fullName>
    </submittedName>
</protein>